<accession>A0ABD5RUD7</accession>
<name>A0ABD5RUD7_9EURY</name>
<comment type="caution">
    <text evidence="1">The sequence shown here is derived from an EMBL/GenBank/DDBJ whole genome shotgun (WGS) entry which is preliminary data.</text>
</comment>
<dbReference type="InterPro" id="IPR058483">
    <property type="entry name" value="DUF8170"/>
</dbReference>
<sequence length="252" mass="28521">MADPGPPPNAAGIMESVNDALQGLELEPDETSEILGFANRELPHLHTPEDSYFILGSYRDPYLRRLRIVQNELDKRLGTYPFLMADLPELAIDRLPVFRIRFTLLAAHVDTIVAVYEQDAGGEVTELGKISTTPYFEKSYVLPRDYAWMTERNLDTEADVLAAAATIYFNDDLDDATIEEEIDSLLTVANKNGISLTATDVIDRLKGREDSEQAPVSYSWVHLNEFRLFELHRRCFAWSNPDDLRDAVDEVP</sequence>
<gene>
    <name evidence="1" type="ORF">ACFPYI_21850</name>
</gene>
<keyword evidence="2" id="KW-1185">Reference proteome</keyword>
<evidence type="ECO:0008006" key="3">
    <source>
        <dbReference type="Google" id="ProtNLM"/>
    </source>
</evidence>
<evidence type="ECO:0000313" key="2">
    <source>
        <dbReference type="Proteomes" id="UP001596099"/>
    </source>
</evidence>
<dbReference type="Proteomes" id="UP001596099">
    <property type="component" value="Unassembled WGS sequence"/>
</dbReference>
<dbReference type="Pfam" id="PF26508">
    <property type="entry name" value="DUF8170"/>
    <property type="match status" value="1"/>
</dbReference>
<organism evidence="1 2">
    <name type="scientific">Halomarina salina</name>
    <dbReference type="NCBI Taxonomy" id="1872699"/>
    <lineage>
        <taxon>Archaea</taxon>
        <taxon>Methanobacteriati</taxon>
        <taxon>Methanobacteriota</taxon>
        <taxon>Stenosarchaea group</taxon>
        <taxon>Halobacteria</taxon>
        <taxon>Halobacteriales</taxon>
        <taxon>Natronomonadaceae</taxon>
        <taxon>Halomarina</taxon>
    </lineage>
</organism>
<reference evidence="1 2" key="1">
    <citation type="journal article" date="2019" name="Int. J. Syst. Evol. Microbiol.">
        <title>The Global Catalogue of Microorganisms (GCM) 10K type strain sequencing project: providing services to taxonomists for standard genome sequencing and annotation.</title>
        <authorList>
            <consortium name="The Broad Institute Genomics Platform"/>
            <consortium name="The Broad Institute Genome Sequencing Center for Infectious Disease"/>
            <person name="Wu L."/>
            <person name="Ma J."/>
        </authorList>
    </citation>
    <scope>NUCLEOTIDE SEQUENCE [LARGE SCALE GENOMIC DNA]</scope>
    <source>
        <strain evidence="1 2">CGMCC 1.12543</strain>
    </source>
</reference>
<dbReference type="AlphaFoldDB" id="A0ABD5RUD7"/>
<dbReference type="RefSeq" id="WP_247420999.1">
    <property type="nucleotide sequence ID" value="NZ_JALLGW010000004.1"/>
</dbReference>
<protein>
    <recommendedName>
        <fullName evidence="3">DUF1819 family protein</fullName>
    </recommendedName>
</protein>
<dbReference type="EMBL" id="JBHSQH010000009">
    <property type="protein sequence ID" value="MFC5973973.1"/>
    <property type="molecule type" value="Genomic_DNA"/>
</dbReference>
<evidence type="ECO:0000313" key="1">
    <source>
        <dbReference type="EMBL" id="MFC5973973.1"/>
    </source>
</evidence>
<proteinExistence type="predicted"/>